<dbReference type="GO" id="GO:0009190">
    <property type="term" value="P:cyclic nucleotide biosynthetic process"/>
    <property type="evidence" value="ECO:0007669"/>
    <property type="project" value="InterPro"/>
</dbReference>
<evidence type="ECO:0000259" key="3">
    <source>
        <dbReference type="PROSITE" id="PS50125"/>
    </source>
</evidence>
<organism evidence="4 5">
    <name type="scientific">Pseudanabaena frigida</name>
    <dbReference type="NCBI Taxonomy" id="945775"/>
    <lineage>
        <taxon>Bacteria</taxon>
        <taxon>Bacillati</taxon>
        <taxon>Cyanobacteriota</taxon>
        <taxon>Cyanophyceae</taxon>
        <taxon>Pseudanabaenales</taxon>
        <taxon>Pseudanabaenaceae</taxon>
        <taxon>Pseudanabaena</taxon>
    </lineage>
</organism>
<dbReference type="SMART" id="SM01080">
    <property type="entry name" value="CHASE2"/>
    <property type="match status" value="1"/>
</dbReference>
<protein>
    <submittedName>
        <fullName evidence="4">Adenylate/guanylate cyclase domain-containing protein</fullName>
    </submittedName>
</protein>
<accession>A0A2W4XRQ9</accession>
<dbReference type="InterPro" id="IPR001054">
    <property type="entry name" value="A/G_cyclase"/>
</dbReference>
<dbReference type="Gene3D" id="3.30.70.1230">
    <property type="entry name" value="Nucleotide cyclase"/>
    <property type="match status" value="1"/>
</dbReference>
<sequence>MKLPPSLINFGAFCKRNHQQLVAGLITFSVSLGVLALRENGAFKQVELWTYDSLMRSQLNEPVDRRFVIVEISEADIQKLKWPFSDRLFAKLINQLSVAKPAVIGIDKYLDQPVLEGRSELVAAIKNAGNVINAKFVAIVEGRSGVEPASDLEKISRYGFVNLYTDKGAIVRRSAVVGDTGSFAFEIANLYLQKIHNQQIEFNPTAIQFAAGKQIIPRLTPNYGAYRQEDDSGYQMMIRYRARPRGFQHIQASDVLDGRIAPDQLRDRIVLIGVTAESLKDSYPTPVTVDGELMYGVEIHANIVSQLISATLDDRRFIQVWSNDLENLWIAIWAIVGGGIATFIPNAFKNIGFLGVLAFGLVGAGYLAFGQALWIPLFPSLLGLISANVLVTAYQLAIQQSERKVLMGLFSRHVSKELVDIIWTNREQFMQEGRIKGQEVYVTVLFTDMRNFSTAAEAQAPGETLNWLNNYLGTIANEVLAHGGMVDKYIGDAVMAVFGVPIPHGNEIERTHDAQRAVDAALAIAHKLAQMNEVWVAEGLPPVSTGIGINSGIVIAGSLGSAERLEYSVLGDTVNIAARLESFNKEVDGGPHHILVSEETHQRLDNNFETEFVGKYALKGKKQETGIYRVLDIKHKSGEVNYLLPPQTPLPKEEELKT</sequence>
<reference evidence="4 5" key="1">
    <citation type="submission" date="2018-04" db="EMBL/GenBank/DDBJ databases">
        <authorList>
            <person name="Go L.Y."/>
            <person name="Mitchell J.A."/>
        </authorList>
    </citation>
    <scope>NUCLEOTIDE SEQUENCE [LARGE SCALE GENOMIC DNA]</scope>
    <source>
        <strain evidence="4">ULC066bin1</strain>
    </source>
</reference>
<dbReference type="GO" id="GO:0035556">
    <property type="term" value="P:intracellular signal transduction"/>
    <property type="evidence" value="ECO:0007669"/>
    <property type="project" value="InterPro"/>
</dbReference>
<name>A0A2W4XRQ9_9CYAN</name>
<feature type="transmembrane region" description="Helical" evidence="2">
    <location>
        <begin position="351"/>
        <end position="369"/>
    </location>
</feature>
<dbReference type="PANTHER" id="PTHR43081">
    <property type="entry name" value="ADENYLATE CYCLASE, TERMINAL-DIFFERENTIATION SPECIFIC-RELATED"/>
    <property type="match status" value="1"/>
</dbReference>
<dbReference type="SUPFAM" id="SSF55073">
    <property type="entry name" value="Nucleotide cyclase"/>
    <property type="match status" value="1"/>
</dbReference>
<dbReference type="PROSITE" id="PS50125">
    <property type="entry name" value="GUANYLATE_CYCLASE_2"/>
    <property type="match status" value="1"/>
</dbReference>
<dbReference type="InterPro" id="IPR007890">
    <property type="entry name" value="CHASE2"/>
</dbReference>
<evidence type="ECO:0000256" key="2">
    <source>
        <dbReference type="SAM" id="Phobius"/>
    </source>
</evidence>
<evidence type="ECO:0000313" key="5">
    <source>
        <dbReference type="Proteomes" id="UP000249467"/>
    </source>
</evidence>
<dbReference type="Pfam" id="PF05226">
    <property type="entry name" value="CHASE2"/>
    <property type="match status" value="1"/>
</dbReference>
<keyword evidence="2" id="KW-0812">Transmembrane</keyword>
<dbReference type="AlphaFoldDB" id="A0A2W4XRQ9"/>
<keyword evidence="2" id="KW-0472">Membrane</keyword>
<feature type="domain" description="Guanylate cyclase" evidence="3">
    <location>
        <begin position="443"/>
        <end position="581"/>
    </location>
</feature>
<dbReference type="PANTHER" id="PTHR43081:SF1">
    <property type="entry name" value="ADENYLATE CYCLASE, TERMINAL-DIFFERENTIATION SPECIFIC"/>
    <property type="match status" value="1"/>
</dbReference>
<gene>
    <name evidence="4" type="ORF">DCF19_19135</name>
</gene>
<dbReference type="Proteomes" id="UP000249467">
    <property type="component" value="Unassembled WGS sequence"/>
</dbReference>
<comment type="similarity">
    <text evidence="1">Belongs to the adenylyl cyclase class-3 family.</text>
</comment>
<comment type="caution">
    <text evidence="4">The sequence shown here is derived from an EMBL/GenBank/DDBJ whole genome shotgun (WGS) entry which is preliminary data.</text>
</comment>
<dbReference type="GO" id="GO:0004016">
    <property type="term" value="F:adenylate cyclase activity"/>
    <property type="evidence" value="ECO:0007669"/>
    <property type="project" value="UniProtKB-ARBA"/>
</dbReference>
<reference evidence="4 5" key="2">
    <citation type="submission" date="2018-06" db="EMBL/GenBank/DDBJ databases">
        <title>Metagenomic assembly of (sub)arctic Cyanobacteria and their associated microbiome from non-axenic cultures.</title>
        <authorList>
            <person name="Baurain D."/>
        </authorList>
    </citation>
    <scope>NUCLEOTIDE SEQUENCE [LARGE SCALE GENOMIC DNA]</scope>
    <source>
        <strain evidence="4">ULC066bin1</strain>
    </source>
</reference>
<dbReference type="Pfam" id="PF00211">
    <property type="entry name" value="Guanylate_cyc"/>
    <property type="match status" value="1"/>
</dbReference>
<dbReference type="InterPro" id="IPR029787">
    <property type="entry name" value="Nucleotide_cyclase"/>
</dbReference>
<evidence type="ECO:0000313" key="4">
    <source>
        <dbReference type="EMBL" id="PZO37295.1"/>
    </source>
</evidence>
<feature type="transmembrane region" description="Helical" evidence="2">
    <location>
        <begin position="328"/>
        <end position="344"/>
    </location>
</feature>
<dbReference type="InterPro" id="IPR050697">
    <property type="entry name" value="Adenylyl/Guanylyl_Cyclase_3/4"/>
</dbReference>
<dbReference type="CDD" id="cd07302">
    <property type="entry name" value="CHD"/>
    <property type="match status" value="1"/>
</dbReference>
<proteinExistence type="inferred from homology"/>
<dbReference type="EMBL" id="QBML01000032">
    <property type="protein sequence ID" value="PZO37295.1"/>
    <property type="molecule type" value="Genomic_DNA"/>
</dbReference>
<keyword evidence="2" id="KW-1133">Transmembrane helix</keyword>
<evidence type="ECO:0000256" key="1">
    <source>
        <dbReference type="ARBA" id="ARBA00005381"/>
    </source>
</evidence>
<dbReference type="SMART" id="SM00044">
    <property type="entry name" value="CYCc"/>
    <property type="match status" value="1"/>
</dbReference>